<gene>
    <name evidence="1" type="ORF">BN112_2509</name>
</gene>
<proteinExistence type="predicted"/>
<name>A0A0C6P3M3_BORBO</name>
<protein>
    <submittedName>
        <fullName evidence="1">Putative exported protein</fullName>
    </submittedName>
</protein>
<sequence length="279" mass="30262">MIAPPLARHARVCRWPRRAISIYIRMIKKRYLAAAVVALAVAVAAALYARQDEPEHFDEVVLQCLDDQAMSTVRRTGSVDGILPACQPELAEVLGEDFGAVDEPTLRAVLATVAAANFAEYGSSSAVAYEAIEKSQHLNCGNLVFLMGYLYGGLKEKGIRPIGVDGGAVGNHAQIMYKSGNNRLLLDPTTGVVAAITFNKLMSGQPVPEEQVRVFRVKAKTIDSFRDRVYRAVVGGGYLPSDLMYMHESLWELKTKGSSSVYFTPGGITVRKKLAQAAG</sequence>
<evidence type="ECO:0000313" key="1">
    <source>
        <dbReference type="EMBL" id="CCJ54426.1"/>
    </source>
</evidence>
<dbReference type="EMBL" id="HE965806">
    <property type="protein sequence ID" value="CCJ54426.1"/>
    <property type="molecule type" value="Genomic_DNA"/>
</dbReference>
<accession>A0A0C6P3M3</accession>
<dbReference type="KEGG" id="bbh:BN112_2509"/>
<evidence type="ECO:0000313" key="2">
    <source>
        <dbReference type="Proteomes" id="UP000007564"/>
    </source>
</evidence>
<reference evidence="1 2" key="1">
    <citation type="journal article" date="2012" name="BMC Genomics">
        <title>Comparative genomics of the classical Bordetella subspecies: the evolution and exchange of virulence-associated diversity amongst closely related pathogens.</title>
        <authorList>
            <person name="Park J."/>
            <person name="Zhang Y."/>
            <person name="Buboltz A.M."/>
            <person name="Zhang X."/>
            <person name="Schuster S.C."/>
            <person name="Ahuja U."/>
            <person name="Liu M."/>
            <person name="Miller J.F."/>
            <person name="Sebaihia M."/>
            <person name="Bentley S.D."/>
            <person name="Parkhill J."/>
            <person name="Harvill E.T."/>
        </authorList>
    </citation>
    <scope>NUCLEOTIDE SEQUENCE [LARGE SCALE GENOMIC DNA]</scope>
    <source>
        <strain evidence="1 2">253</strain>
    </source>
</reference>
<dbReference type="AlphaFoldDB" id="A0A0C6P3M3"/>
<dbReference type="Proteomes" id="UP000007564">
    <property type="component" value="Chromosome"/>
</dbReference>
<dbReference type="HOGENOM" id="CLU_1080390_0_0_4"/>
<organism evidence="1 2">
    <name type="scientific">Bordetella bronchiseptica 253</name>
    <dbReference type="NCBI Taxonomy" id="568707"/>
    <lineage>
        <taxon>Bacteria</taxon>
        <taxon>Pseudomonadati</taxon>
        <taxon>Pseudomonadota</taxon>
        <taxon>Betaproteobacteria</taxon>
        <taxon>Burkholderiales</taxon>
        <taxon>Alcaligenaceae</taxon>
        <taxon>Bordetella</taxon>
    </lineage>
</organism>